<dbReference type="Pfam" id="PF14299">
    <property type="entry name" value="PP2"/>
    <property type="match status" value="1"/>
</dbReference>
<dbReference type="SUPFAM" id="SSF81383">
    <property type="entry name" value="F-box domain"/>
    <property type="match status" value="1"/>
</dbReference>
<dbReference type="PANTHER" id="PTHR32278">
    <property type="entry name" value="F-BOX DOMAIN-CONTAINING PROTEIN"/>
    <property type="match status" value="1"/>
</dbReference>
<dbReference type="Gene3D" id="1.20.1280.50">
    <property type="match status" value="1"/>
</dbReference>
<dbReference type="InterPro" id="IPR036047">
    <property type="entry name" value="F-box-like_dom_sf"/>
</dbReference>
<dbReference type="PROSITE" id="PS50181">
    <property type="entry name" value="FBOX"/>
    <property type="match status" value="1"/>
</dbReference>
<organism evidence="3 4">
    <name type="scientific">Gossypium tomentosum</name>
    <name type="common">Hawaiian cotton</name>
    <name type="synonym">Gossypium sandvicense</name>
    <dbReference type="NCBI Taxonomy" id="34277"/>
    <lineage>
        <taxon>Eukaryota</taxon>
        <taxon>Viridiplantae</taxon>
        <taxon>Streptophyta</taxon>
        <taxon>Embryophyta</taxon>
        <taxon>Tracheophyta</taxon>
        <taxon>Spermatophyta</taxon>
        <taxon>Magnoliopsida</taxon>
        <taxon>eudicotyledons</taxon>
        <taxon>Gunneridae</taxon>
        <taxon>Pentapetalae</taxon>
        <taxon>rosids</taxon>
        <taxon>malvids</taxon>
        <taxon>Malvales</taxon>
        <taxon>Malvaceae</taxon>
        <taxon>Malvoideae</taxon>
        <taxon>Gossypium</taxon>
    </lineage>
</organism>
<accession>A0A5D2QRF5</accession>
<dbReference type="Proteomes" id="UP000322667">
    <property type="component" value="Chromosome A05"/>
</dbReference>
<dbReference type="SMART" id="SM00256">
    <property type="entry name" value="FBOX"/>
    <property type="match status" value="1"/>
</dbReference>
<dbReference type="CDD" id="cd22162">
    <property type="entry name" value="F-box_AtSKIP3-like"/>
    <property type="match status" value="1"/>
</dbReference>
<evidence type="ECO:0000256" key="1">
    <source>
        <dbReference type="SAM" id="SignalP"/>
    </source>
</evidence>
<gene>
    <name evidence="3" type="ORF">ES332_A05G437700v1</name>
</gene>
<dbReference type="InterPro" id="IPR025886">
    <property type="entry name" value="PP2-like"/>
</dbReference>
<reference evidence="3 4" key="1">
    <citation type="submission" date="2019-07" db="EMBL/GenBank/DDBJ databases">
        <title>WGS assembly of Gossypium tomentosum.</title>
        <authorList>
            <person name="Chen Z.J."/>
            <person name="Sreedasyam A."/>
            <person name="Ando A."/>
            <person name="Song Q."/>
            <person name="De L."/>
            <person name="Hulse-Kemp A."/>
            <person name="Ding M."/>
            <person name="Ye W."/>
            <person name="Kirkbride R."/>
            <person name="Jenkins J."/>
            <person name="Plott C."/>
            <person name="Lovell J."/>
            <person name="Lin Y.-M."/>
            <person name="Vaughn R."/>
            <person name="Liu B."/>
            <person name="Li W."/>
            <person name="Simpson S."/>
            <person name="Scheffler B."/>
            <person name="Saski C."/>
            <person name="Grover C."/>
            <person name="Hu G."/>
            <person name="Conover J."/>
            <person name="Carlson J."/>
            <person name="Shu S."/>
            <person name="Boston L."/>
            <person name="Williams M."/>
            <person name="Peterson D."/>
            <person name="Mcgee K."/>
            <person name="Jones D."/>
            <person name="Wendel J."/>
            <person name="Stelly D."/>
            <person name="Grimwood J."/>
            <person name="Schmutz J."/>
        </authorList>
    </citation>
    <scope>NUCLEOTIDE SEQUENCE [LARGE SCALE GENOMIC DNA]</scope>
    <source>
        <strain evidence="3">7179.01</strain>
    </source>
</reference>
<dbReference type="EMBL" id="CM017614">
    <property type="protein sequence ID" value="TYI31207.1"/>
    <property type="molecule type" value="Genomic_DNA"/>
</dbReference>
<name>A0A5D2QRF5_GOSTO</name>
<feature type="domain" description="F-box" evidence="2">
    <location>
        <begin position="48"/>
        <end position="94"/>
    </location>
</feature>
<dbReference type="PANTHER" id="PTHR32278:SF111">
    <property type="entry name" value="F-BOX PROTEIN PP2-B12-RELATED"/>
    <property type="match status" value="1"/>
</dbReference>
<evidence type="ECO:0000313" key="3">
    <source>
        <dbReference type="EMBL" id="TYI31207.1"/>
    </source>
</evidence>
<keyword evidence="1" id="KW-0732">Signal</keyword>
<sequence>MGVLSHSLFFYVYVYLVSRLLQIDFSDMKTEVSEMEERKGKGEVMSGTLDLSALPLDCITLIISFTSPRDACRLSLVSTALNSATESDAVWESFLPSQFQALIPSSLSFSSKKQLYLSLCENPLLIEAGRKSFWLDRVSGKKCYMLSPRDLSIIWSDTPDYWRWVSIPEARFDEVAELLSVCWFEIRGKITNKVYGFNYYPVNLSVGVVGTEGSKRSAYLQPKKERRGRLYWRIREEQPTPGDDVQFPKARVDRWLEVEMGEFFNEGCVDDGELEMSAVEIEGGNWKGGLILQGIEIRAITPN</sequence>
<evidence type="ECO:0000259" key="2">
    <source>
        <dbReference type="PROSITE" id="PS50181"/>
    </source>
</evidence>
<feature type="chain" id="PRO_5023036265" description="F-box domain-containing protein" evidence="1">
    <location>
        <begin position="20"/>
        <end position="303"/>
    </location>
</feature>
<dbReference type="AlphaFoldDB" id="A0A5D2QRF5"/>
<proteinExistence type="predicted"/>
<protein>
    <recommendedName>
        <fullName evidence="2">F-box domain-containing protein</fullName>
    </recommendedName>
</protein>
<keyword evidence="4" id="KW-1185">Reference proteome</keyword>
<evidence type="ECO:0000313" key="4">
    <source>
        <dbReference type="Proteomes" id="UP000322667"/>
    </source>
</evidence>
<feature type="signal peptide" evidence="1">
    <location>
        <begin position="1"/>
        <end position="19"/>
    </location>
</feature>
<dbReference type="InterPro" id="IPR001810">
    <property type="entry name" value="F-box_dom"/>
</dbReference>
<dbReference type="Pfam" id="PF00646">
    <property type="entry name" value="F-box"/>
    <property type="match status" value="1"/>
</dbReference>